<name>C7NCQ6_LEPBD</name>
<dbReference type="GO" id="GO:0005886">
    <property type="term" value="C:plasma membrane"/>
    <property type="evidence" value="ECO:0007669"/>
    <property type="project" value="UniProtKB-SubCell"/>
</dbReference>
<evidence type="ECO:0000256" key="3">
    <source>
        <dbReference type="ARBA" id="ARBA00006263"/>
    </source>
</evidence>
<dbReference type="HAMAP" id="MF_00024">
    <property type="entry name" value="CobD_CbiB"/>
    <property type="match status" value="1"/>
</dbReference>
<evidence type="ECO:0000256" key="8">
    <source>
        <dbReference type="ARBA" id="ARBA00023136"/>
    </source>
</evidence>
<dbReference type="UniPathway" id="UPA00148"/>
<evidence type="ECO:0000256" key="2">
    <source>
        <dbReference type="ARBA" id="ARBA00004953"/>
    </source>
</evidence>
<protein>
    <recommendedName>
        <fullName evidence="9">Cobalamin biosynthesis protein CobD</fullName>
    </recommendedName>
</protein>
<keyword evidence="5 9" id="KW-0169">Cobalamin biosynthesis</keyword>
<dbReference type="Proteomes" id="UP000001910">
    <property type="component" value="Chromosome"/>
</dbReference>
<comment type="pathway">
    <text evidence="2 9">Cofactor biosynthesis; adenosylcobalamin biosynthesis.</text>
</comment>
<evidence type="ECO:0000256" key="9">
    <source>
        <dbReference type="HAMAP-Rule" id="MF_00024"/>
    </source>
</evidence>
<keyword evidence="4 9" id="KW-1003">Cell membrane</keyword>
<dbReference type="STRING" id="523794.Lebu_0042"/>
<feature type="transmembrane region" description="Helical" evidence="9">
    <location>
        <begin position="51"/>
        <end position="72"/>
    </location>
</feature>
<comment type="subcellular location">
    <subcellularLocation>
        <location evidence="1 9">Cell membrane</location>
        <topology evidence="1 9">Multi-pass membrane protein</topology>
    </subcellularLocation>
</comment>
<evidence type="ECO:0000313" key="10">
    <source>
        <dbReference type="EMBL" id="ACV37976.1"/>
    </source>
</evidence>
<keyword evidence="6 9" id="KW-0812">Transmembrane</keyword>
<dbReference type="PANTHER" id="PTHR34308:SF1">
    <property type="entry name" value="COBALAMIN BIOSYNTHESIS PROTEIN CBIB"/>
    <property type="match status" value="1"/>
</dbReference>
<dbReference type="GO" id="GO:0015420">
    <property type="term" value="F:ABC-type vitamin B12 transporter activity"/>
    <property type="evidence" value="ECO:0007669"/>
    <property type="project" value="UniProtKB-UniRule"/>
</dbReference>
<feature type="transmembrane region" description="Helical" evidence="9">
    <location>
        <begin position="294"/>
        <end position="317"/>
    </location>
</feature>
<dbReference type="EMBL" id="CP001685">
    <property type="protein sequence ID" value="ACV37976.1"/>
    <property type="molecule type" value="Genomic_DNA"/>
</dbReference>
<accession>C7NCQ6</accession>
<comment type="function">
    <text evidence="9">Converts cobyric acid to cobinamide by the addition of aminopropanol on the F carboxylic group.</text>
</comment>
<dbReference type="KEGG" id="lba:Lebu_0042"/>
<evidence type="ECO:0000256" key="1">
    <source>
        <dbReference type="ARBA" id="ARBA00004651"/>
    </source>
</evidence>
<evidence type="ECO:0000256" key="5">
    <source>
        <dbReference type="ARBA" id="ARBA00022573"/>
    </source>
</evidence>
<evidence type="ECO:0000256" key="7">
    <source>
        <dbReference type="ARBA" id="ARBA00022989"/>
    </source>
</evidence>
<sequence>MNRLIFFIKILIAYVLDLIFGDPQNVVHPVQVIGKIISAGEKVLLRKKYKFLAGAALNIFTVSITYTSMYLISKSVKISVFFMIIEIYLMYTIFSINSLAREGNRVYRILKEGDIERARKDLSYLVSRDTETMDEKMIIRSTMETISENTVDGIVAPMFYMFLGGMPLAMTYKAINTLDSMVGYKNEKYMDFGKFSAKVDDVANFIPARITGILIVLASMILGYDYKNSLKIFLRDRKNHSSPNSAHSEASVAGALGVQFGGKVSYFGKEIDKPTIGDKTKEFELEDIRKNIRIMYVTSFLSLVIFSLIFTGAYFFIKILNIK</sequence>
<comment type="similarity">
    <text evidence="3 9">Belongs to the CobD/CbiB family.</text>
</comment>
<evidence type="ECO:0000313" key="11">
    <source>
        <dbReference type="Proteomes" id="UP000001910"/>
    </source>
</evidence>
<dbReference type="NCBIfam" id="NF002281">
    <property type="entry name" value="PRK01209.2-5"/>
    <property type="match status" value="1"/>
</dbReference>
<proteinExistence type="inferred from homology"/>
<organism evidence="10 11">
    <name type="scientific">Leptotrichia buccalis (strain ATCC 14201 / DSM 1135 / JCM 12969 / NCTC 10249 / C-1013-b)</name>
    <dbReference type="NCBI Taxonomy" id="523794"/>
    <lineage>
        <taxon>Bacteria</taxon>
        <taxon>Fusobacteriati</taxon>
        <taxon>Fusobacteriota</taxon>
        <taxon>Fusobacteriia</taxon>
        <taxon>Fusobacteriales</taxon>
        <taxon>Leptotrichiaceae</taxon>
        <taxon>Leptotrichia</taxon>
    </lineage>
</organism>
<dbReference type="GO" id="GO:0048472">
    <property type="term" value="F:threonine-phosphate decarboxylase activity"/>
    <property type="evidence" value="ECO:0007669"/>
    <property type="project" value="InterPro"/>
</dbReference>
<dbReference type="RefSeq" id="WP_012806170.1">
    <property type="nucleotide sequence ID" value="NC_013192.1"/>
</dbReference>
<dbReference type="eggNOG" id="COG1270">
    <property type="taxonomic scope" value="Bacteria"/>
</dbReference>
<evidence type="ECO:0000256" key="6">
    <source>
        <dbReference type="ARBA" id="ARBA00022692"/>
    </source>
</evidence>
<evidence type="ECO:0000256" key="4">
    <source>
        <dbReference type="ARBA" id="ARBA00022475"/>
    </source>
</evidence>
<dbReference type="AlphaFoldDB" id="C7NCQ6"/>
<keyword evidence="7 9" id="KW-1133">Transmembrane helix</keyword>
<dbReference type="InterPro" id="IPR004485">
    <property type="entry name" value="Cobalamin_biosynth_CobD/CbiB"/>
</dbReference>
<feature type="transmembrane region" description="Helical" evidence="9">
    <location>
        <begin position="78"/>
        <end position="100"/>
    </location>
</feature>
<reference evidence="10 11" key="1">
    <citation type="journal article" date="2009" name="Stand. Genomic Sci.">
        <title>Complete genome sequence of Leptotrichia buccalis type strain (C-1013-b).</title>
        <authorList>
            <person name="Ivanova N."/>
            <person name="Gronow S."/>
            <person name="Lapidus A."/>
            <person name="Copeland A."/>
            <person name="Glavina Del Rio T."/>
            <person name="Nolan M."/>
            <person name="Lucas S."/>
            <person name="Chen F."/>
            <person name="Tice H."/>
            <person name="Cheng J.F."/>
            <person name="Saunders E."/>
            <person name="Bruce D."/>
            <person name="Goodwin L."/>
            <person name="Brettin T."/>
            <person name="Detter J.C."/>
            <person name="Han C."/>
            <person name="Pitluck S."/>
            <person name="Mikhailova N."/>
            <person name="Pati A."/>
            <person name="Mavrommatis K."/>
            <person name="Chen A."/>
            <person name="Palaniappan K."/>
            <person name="Land M."/>
            <person name="Hauser L."/>
            <person name="Chang Y.J."/>
            <person name="Jeffries C.D."/>
            <person name="Chain P."/>
            <person name="Rohde C."/>
            <person name="Goker M."/>
            <person name="Bristow J."/>
            <person name="Eisen J.A."/>
            <person name="Markowitz V."/>
            <person name="Hugenholtz P."/>
            <person name="Kyrpides N.C."/>
            <person name="Klenk H.P."/>
        </authorList>
    </citation>
    <scope>NUCLEOTIDE SEQUENCE [LARGE SCALE GENOMIC DNA]</scope>
    <source>
        <strain evidence="11">ATCC 14201 / DSM 1135 / JCM 12969 / NCTC 10249 / C-1013-b</strain>
    </source>
</reference>
<feature type="transmembrane region" description="Helical" evidence="9">
    <location>
        <begin position="206"/>
        <end position="226"/>
    </location>
</feature>
<dbReference type="NCBIfam" id="TIGR00380">
    <property type="entry name" value="cobal_cbiB"/>
    <property type="match status" value="1"/>
</dbReference>
<dbReference type="GO" id="GO:0009236">
    <property type="term" value="P:cobalamin biosynthetic process"/>
    <property type="evidence" value="ECO:0007669"/>
    <property type="project" value="UniProtKB-UniRule"/>
</dbReference>
<dbReference type="PANTHER" id="PTHR34308">
    <property type="entry name" value="COBALAMIN BIOSYNTHESIS PROTEIN CBIB"/>
    <property type="match status" value="1"/>
</dbReference>
<keyword evidence="11" id="KW-1185">Reference proteome</keyword>
<feature type="transmembrane region" description="Helical" evidence="9">
    <location>
        <begin position="153"/>
        <end position="175"/>
    </location>
</feature>
<dbReference type="HOGENOM" id="CLU_054212_0_0_0"/>
<dbReference type="Pfam" id="PF03186">
    <property type="entry name" value="CobD_Cbib"/>
    <property type="match status" value="1"/>
</dbReference>
<gene>
    <name evidence="9" type="primary">cobD</name>
    <name evidence="10" type="ordered locus">Lebu_0042</name>
</gene>
<keyword evidence="8 9" id="KW-0472">Membrane</keyword>